<name>A0A9Q0EBQ4_9TELE</name>
<proteinExistence type="inferred from homology"/>
<evidence type="ECO:0000256" key="2">
    <source>
        <dbReference type="ARBA" id="ARBA00023015"/>
    </source>
</evidence>
<dbReference type="InterPro" id="IPR046347">
    <property type="entry name" value="bZIP_sf"/>
</dbReference>
<dbReference type="FunFam" id="1.20.5.170:FF:000025">
    <property type="entry name" value="nuclear factor interleukin-3-regulated protein-like"/>
    <property type="match status" value="1"/>
</dbReference>
<keyword evidence="2" id="KW-0805">Transcription regulation</keyword>
<keyword evidence="4" id="KW-0804">Transcription</keyword>
<dbReference type="EMBL" id="JANIIK010000043">
    <property type="protein sequence ID" value="KAJ3605017.1"/>
    <property type="molecule type" value="Genomic_DNA"/>
</dbReference>
<keyword evidence="9" id="KW-1185">Reference proteome</keyword>
<dbReference type="PANTHER" id="PTHR15284">
    <property type="entry name" value="NUCLEAR FACTOR INTERLEUKIN-3-REGULATED PROTEIN"/>
    <property type="match status" value="1"/>
</dbReference>
<dbReference type="Proteomes" id="UP001148018">
    <property type="component" value="Unassembled WGS sequence"/>
</dbReference>
<organism evidence="8 9">
    <name type="scientific">Muraenolepis orangiensis</name>
    <name type="common">Patagonian moray cod</name>
    <dbReference type="NCBI Taxonomy" id="630683"/>
    <lineage>
        <taxon>Eukaryota</taxon>
        <taxon>Metazoa</taxon>
        <taxon>Chordata</taxon>
        <taxon>Craniata</taxon>
        <taxon>Vertebrata</taxon>
        <taxon>Euteleostomi</taxon>
        <taxon>Actinopterygii</taxon>
        <taxon>Neopterygii</taxon>
        <taxon>Teleostei</taxon>
        <taxon>Neoteleostei</taxon>
        <taxon>Acanthomorphata</taxon>
        <taxon>Zeiogadaria</taxon>
        <taxon>Gadariae</taxon>
        <taxon>Gadiformes</taxon>
        <taxon>Muraenolepidoidei</taxon>
        <taxon>Muraenolepididae</taxon>
        <taxon>Muraenolepis</taxon>
    </lineage>
</organism>
<dbReference type="GO" id="GO:0006351">
    <property type="term" value="P:DNA-templated transcription"/>
    <property type="evidence" value="ECO:0007669"/>
    <property type="project" value="InterPro"/>
</dbReference>
<dbReference type="GO" id="GO:0003700">
    <property type="term" value="F:DNA-binding transcription factor activity"/>
    <property type="evidence" value="ECO:0007669"/>
    <property type="project" value="InterPro"/>
</dbReference>
<evidence type="ECO:0000313" key="9">
    <source>
        <dbReference type="Proteomes" id="UP001148018"/>
    </source>
</evidence>
<dbReference type="Gene3D" id="1.20.5.170">
    <property type="match status" value="1"/>
</dbReference>
<accession>A0A9Q0EBQ4</accession>
<feature type="region of interest" description="Disordered" evidence="6">
    <location>
        <begin position="174"/>
        <end position="283"/>
    </location>
</feature>
<comment type="similarity">
    <text evidence="1">Belongs to the bZIP family. NFIL3 subfamily.</text>
</comment>
<dbReference type="Pfam" id="PF07716">
    <property type="entry name" value="bZIP_2"/>
    <property type="match status" value="1"/>
</dbReference>
<keyword evidence="5" id="KW-0539">Nucleus</keyword>
<dbReference type="PROSITE" id="PS00036">
    <property type="entry name" value="BZIP_BASIC"/>
    <property type="match status" value="1"/>
</dbReference>
<dbReference type="GO" id="GO:0003677">
    <property type="term" value="F:DNA binding"/>
    <property type="evidence" value="ECO:0007669"/>
    <property type="project" value="UniProtKB-KW"/>
</dbReference>
<evidence type="ECO:0000256" key="3">
    <source>
        <dbReference type="ARBA" id="ARBA00023125"/>
    </source>
</evidence>
<dbReference type="OrthoDB" id="6151507at2759"/>
<feature type="domain" description="BZIP" evidence="7">
    <location>
        <begin position="64"/>
        <end position="127"/>
    </location>
</feature>
<comment type="caution">
    <text evidence="8">The sequence shown here is derived from an EMBL/GenBank/DDBJ whole genome shotgun (WGS) entry which is preliminary data.</text>
</comment>
<protein>
    <recommendedName>
        <fullName evidence="7">BZIP domain-containing protein</fullName>
    </recommendedName>
</protein>
<dbReference type="PROSITE" id="PS50217">
    <property type="entry name" value="BZIP"/>
    <property type="match status" value="1"/>
</dbReference>
<evidence type="ECO:0000256" key="6">
    <source>
        <dbReference type="SAM" id="MobiDB-lite"/>
    </source>
</evidence>
<dbReference type="CDD" id="cd14694">
    <property type="entry name" value="bZIP_NFIL3"/>
    <property type="match status" value="1"/>
</dbReference>
<evidence type="ECO:0000256" key="1">
    <source>
        <dbReference type="ARBA" id="ARBA00006079"/>
    </source>
</evidence>
<sequence>MQTVKEEPGSSGAFADEDTLVLAMALQGTTNRDLMGQSVSGASQFKSQTAGRRKREFIPDEKKDTVYWERRRKNNEAAKRSREKRRFNDVVLETKLMALGEENASLKAELLSLKLQFGLLSSETYAREMHEVSQSTATLYRDYVATSDLGQGPNGQHVEEPLHPGSGYISVIKHSPHVTPADPTATARGGLSGTCRTTEVIKREPSETGSYAQGRGSPYELYRNGVSSPPAGACSRSPSLLQMNTSSSNSPRSSDDGGTLSKSSDVEDEQRVPKGPAQALGDPRGVIVSTLKVPDWSSSSALPHKLRLKVRSLQVKVEAADSEYPRSPTKSSFHTDILNRDTCKTAQGSALEYSQSSLSPLSVQVNNIQGWPLGSEEWPQQGKERLSEDGRINPNLVSSQVIVNVPNHSSHAPIDSSEHVFSKQGFSELSVNFDSLKRLIVTKCHVSVIESTQLKLNSKSTDARGHSSQ</sequence>
<feature type="compositionally biased region" description="Polar residues" evidence="6">
    <location>
        <begin position="236"/>
        <end position="245"/>
    </location>
</feature>
<dbReference type="SUPFAM" id="SSF57959">
    <property type="entry name" value="Leucine zipper domain"/>
    <property type="match status" value="1"/>
</dbReference>
<keyword evidence="3" id="KW-0238">DNA-binding</keyword>
<dbReference type="InterPro" id="IPR047106">
    <property type="entry name" value="NFIL3-like_bZIP"/>
</dbReference>
<evidence type="ECO:0000256" key="5">
    <source>
        <dbReference type="ARBA" id="ARBA00023242"/>
    </source>
</evidence>
<dbReference type="AlphaFoldDB" id="A0A9Q0EBQ4"/>
<dbReference type="PANTHER" id="PTHR15284:SF1">
    <property type="entry name" value="NUCLEAR FACTOR INTERLEUKIN-3-REGULATED PROTEIN"/>
    <property type="match status" value="1"/>
</dbReference>
<reference evidence="8" key="1">
    <citation type="submission" date="2022-07" db="EMBL/GenBank/DDBJ databases">
        <title>Chromosome-level genome of Muraenolepis orangiensis.</title>
        <authorList>
            <person name="Kim J."/>
        </authorList>
    </citation>
    <scope>NUCLEOTIDE SEQUENCE</scope>
    <source>
        <strain evidence="8">KU_S4_2022</strain>
        <tissue evidence="8">Muscle</tissue>
    </source>
</reference>
<dbReference type="InterPro" id="IPR047229">
    <property type="entry name" value="NFIL3-like"/>
</dbReference>
<dbReference type="SMART" id="SM00338">
    <property type="entry name" value="BRLZ"/>
    <property type="match status" value="1"/>
</dbReference>
<evidence type="ECO:0000256" key="4">
    <source>
        <dbReference type="ARBA" id="ARBA00023163"/>
    </source>
</evidence>
<dbReference type="InterPro" id="IPR010533">
    <property type="entry name" value="Vert_IL3-reg_TF"/>
</dbReference>
<dbReference type="GO" id="GO:0005634">
    <property type="term" value="C:nucleus"/>
    <property type="evidence" value="ECO:0007669"/>
    <property type="project" value="InterPro"/>
</dbReference>
<dbReference type="InterPro" id="IPR004827">
    <property type="entry name" value="bZIP"/>
</dbReference>
<evidence type="ECO:0000313" key="8">
    <source>
        <dbReference type="EMBL" id="KAJ3605017.1"/>
    </source>
</evidence>
<gene>
    <name evidence="8" type="ORF">NHX12_027068</name>
</gene>
<evidence type="ECO:0000259" key="7">
    <source>
        <dbReference type="PROSITE" id="PS50217"/>
    </source>
</evidence>
<dbReference type="GO" id="GO:0007623">
    <property type="term" value="P:circadian rhythm"/>
    <property type="evidence" value="ECO:0007669"/>
    <property type="project" value="InterPro"/>
</dbReference>
<dbReference type="Pfam" id="PF06529">
    <property type="entry name" value="Vert_IL3-reg_TF"/>
    <property type="match status" value="1"/>
</dbReference>